<sequence length="358" mass="41530">MTPNKYITALKPYRPIPHSIWNMKNLNQVLKLDWNESTIPPSPKVFAALQNALTKSNLHWYPNTHNIELLEQISLYTQLPQECIEVFASSDCAHEFILQVFAMPQDTICIIAPTYDNFRARAEGIGLKTLFFQTQDDYMLDFDALDSFLCINKPKIVYLCNPNNPTGTLHDINALTHIITKHKHILFVIDEAYYEFCKQSVIALLPHTHNLIITRTFSKAFGLASFRIGYCLSSKTNIDSLNKLKNPKSITHFSQIAAHVALQDIDYMTKYVDEVTLAREQFTKNLRLLSDFKIYPSQANFVLVKYPYIHKILDFLQLRQIFIRDYSHILPNHCRISIGTREQMDYVAQTLKEYQCNK</sequence>
<dbReference type="InterPro" id="IPR015422">
    <property type="entry name" value="PyrdxlP-dep_Trfase_small"/>
</dbReference>
<protein>
    <submittedName>
        <fullName evidence="7">Histidinol-phosphate aminotransferase</fullName>
        <ecNumber evidence="7">2.6.1.9</ecNumber>
    </submittedName>
</protein>
<dbReference type="SUPFAM" id="SSF53383">
    <property type="entry name" value="PLP-dependent transferases"/>
    <property type="match status" value="1"/>
</dbReference>
<evidence type="ECO:0000256" key="4">
    <source>
        <dbReference type="ARBA" id="ARBA00022898"/>
    </source>
</evidence>
<proteinExistence type="inferred from homology"/>
<evidence type="ECO:0000313" key="7">
    <source>
        <dbReference type="EMBL" id="SQB98188.1"/>
    </source>
</evidence>
<dbReference type="RefSeq" id="WP_112058423.1">
    <property type="nucleotide sequence ID" value="NZ_UAWL01000006.1"/>
</dbReference>
<name>A0A2X3AZ54_9HELI</name>
<dbReference type="GO" id="GO:0030170">
    <property type="term" value="F:pyridoxal phosphate binding"/>
    <property type="evidence" value="ECO:0007669"/>
    <property type="project" value="InterPro"/>
</dbReference>
<dbReference type="GO" id="GO:0004400">
    <property type="term" value="F:histidinol-phosphate transaminase activity"/>
    <property type="evidence" value="ECO:0007669"/>
    <property type="project" value="UniProtKB-EC"/>
</dbReference>
<keyword evidence="2 7" id="KW-0032">Aminotransferase</keyword>
<dbReference type="InterPro" id="IPR015421">
    <property type="entry name" value="PyrdxlP-dep_Trfase_major"/>
</dbReference>
<organism evidence="7 8">
    <name type="scientific">Helicobacter fennelliae</name>
    <dbReference type="NCBI Taxonomy" id="215"/>
    <lineage>
        <taxon>Bacteria</taxon>
        <taxon>Pseudomonadati</taxon>
        <taxon>Campylobacterota</taxon>
        <taxon>Epsilonproteobacteria</taxon>
        <taxon>Campylobacterales</taxon>
        <taxon>Helicobacteraceae</taxon>
        <taxon>Helicobacter</taxon>
    </lineage>
</organism>
<evidence type="ECO:0000256" key="1">
    <source>
        <dbReference type="ARBA" id="ARBA00001933"/>
    </source>
</evidence>
<evidence type="ECO:0000256" key="5">
    <source>
        <dbReference type="RuleBase" id="RU003693"/>
    </source>
</evidence>
<dbReference type="Pfam" id="PF00155">
    <property type="entry name" value="Aminotran_1_2"/>
    <property type="match status" value="1"/>
</dbReference>
<evidence type="ECO:0000259" key="6">
    <source>
        <dbReference type="Pfam" id="PF00155"/>
    </source>
</evidence>
<reference evidence="7 8" key="1">
    <citation type="submission" date="2018-06" db="EMBL/GenBank/DDBJ databases">
        <authorList>
            <consortium name="Pathogen Informatics"/>
            <person name="Doyle S."/>
        </authorList>
    </citation>
    <scope>NUCLEOTIDE SEQUENCE [LARGE SCALE GENOMIC DNA]</scope>
    <source>
        <strain evidence="7 8">NCTC13102</strain>
    </source>
</reference>
<keyword evidence="4 5" id="KW-0663">Pyridoxal phosphate</keyword>
<dbReference type="PANTHER" id="PTHR42885">
    <property type="entry name" value="HISTIDINOL-PHOSPHATE AMINOTRANSFERASE-RELATED"/>
    <property type="match status" value="1"/>
</dbReference>
<keyword evidence="3 7" id="KW-0808">Transferase</keyword>
<dbReference type="InterPro" id="IPR001917">
    <property type="entry name" value="Aminotrans_II_pyridoxalP_BS"/>
</dbReference>
<dbReference type="Gene3D" id="3.90.1150.10">
    <property type="entry name" value="Aspartate Aminotransferase, domain 1"/>
    <property type="match status" value="1"/>
</dbReference>
<dbReference type="EMBL" id="UAWL01000006">
    <property type="protein sequence ID" value="SQB98188.1"/>
    <property type="molecule type" value="Genomic_DNA"/>
</dbReference>
<evidence type="ECO:0000313" key="8">
    <source>
        <dbReference type="Proteomes" id="UP000250166"/>
    </source>
</evidence>
<dbReference type="InterPro" id="IPR015424">
    <property type="entry name" value="PyrdxlP-dep_Trfase"/>
</dbReference>
<dbReference type="InterPro" id="IPR004839">
    <property type="entry name" value="Aminotransferase_I/II_large"/>
</dbReference>
<feature type="domain" description="Aminotransferase class I/classII large" evidence="6">
    <location>
        <begin position="28"/>
        <end position="351"/>
    </location>
</feature>
<dbReference type="Gene3D" id="3.40.640.10">
    <property type="entry name" value="Type I PLP-dependent aspartate aminotransferase-like (Major domain)"/>
    <property type="match status" value="1"/>
</dbReference>
<dbReference type="PROSITE" id="PS00599">
    <property type="entry name" value="AA_TRANSFER_CLASS_2"/>
    <property type="match status" value="1"/>
</dbReference>
<evidence type="ECO:0000256" key="3">
    <source>
        <dbReference type="ARBA" id="ARBA00022679"/>
    </source>
</evidence>
<dbReference type="CDD" id="cd00609">
    <property type="entry name" value="AAT_like"/>
    <property type="match status" value="1"/>
</dbReference>
<dbReference type="EC" id="2.6.1.9" evidence="7"/>
<dbReference type="Proteomes" id="UP000250166">
    <property type="component" value="Unassembled WGS sequence"/>
</dbReference>
<dbReference type="PANTHER" id="PTHR42885:SF2">
    <property type="entry name" value="HISTIDINOL-PHOSPHATE AMINOTRANSFERASE"/>
    <property type="match status" value="1"/>
</dbReference>
<accession>A0A2X3AZ54</accession>
<comment type="cofactor">
    <cofactor evidence="1 5">
        <name>pyridoxal 5'-phosphate</name>
        <dbReference type="ChEBI" id="CHEBI:597326"/>
    </cofactor>
</comment>
<dbReference type="AlphaFoldDB" id="A0A2X3AZ54"/>
<comment type="similarity">
    <text evidence="5">Belongs to the class-II pyridoxal-phosphate-dependent aminotransferase family.</text>
</comment>
<evidence type="ECO:0000256" key="2">
    <source>
        <dbReference type="ARBA" id="ARBA00022576"/>
    </source>
</evidence>
<gene>
    <name evidence="7" type="primary">hisC_1</name>
    <name evidence="7" type="ORF">NCTC13102_00644</name>
</gene>